<proteinExistence type="predicted"/>
<dbReference type="Proteomes" id="UP000736328">
    <property type="component" value="Unassembled WGS sequence"/>
</dbReference>
<evidence type="ECO:0000313" key="1">
    <source>
        <dbReference type="EMBL" id="MBI4727645.1"/>
    </source>
</evidence>
<gene>
    <name evidence="1" type="ORF">HY768_10590</name>
</gene>
<accession>A0A933IAK6</accession>
<reference evidence="1" key="1">
    <citation type="submission" date="2020-07" db="EMBL/GenBank/DDBJ databases">
        <title>Huge and variable diversity of episymbiotic CPR bacteria and DPANN archaea in groundwater ecosystems.</title>
        <authorList>
            <person name="He C.Y."/>
            <person name="Keren R."/>
            <person name="Whittaker M."/>
            <person name="Farag I.F."/>
            <person name="Doudna J."/>
            <person name="Cate J.H.D."/>
            <person name="Banfield J.F."/>
        </authorList>
    </citation>
    <scope>NUCLEOTIDE SEQUENCE</scope>
    <source>
        <strain evidence="1">NC_groundwater_1520_Pr4_B-0.1um_53_5</strain>
    </source>
</reference>
<name>A0A933IAK6_UNCT6</name>
<organism evidence="1 2">
    <name type="scientific">candidate division TA06 bacterium</name>
    <dbReference type="NCBI Taxonomy" id="2250710"/>
    <lineage>
        <taxon>Bacteria</taxon>
        <taxon>Bacteria division TA06</taxon>
    </lineage>
</organism>
<protein>
    <submittedName>
        <fullName evidence="1">Uncharacterized protein</fullName>
    </submittedName>
</protein>
<dbReference type="AlphaFoldDB" id="A0A933IAK6"/>
<sequence>MKEIEDEYMYEEKMDQISDYLESIILDALLSVLKNLKHKNDLLAMKSPTHQTDDTNF</sequence>
<comment type="caution">
    <text evidence="1">The sequence shown here is derived from an EMBL/GenBank/DDBJ whole genome shotgun (WGS) entry which is preliminary data.</text>
</comment>
<dbReference type="EMBL" id="JACQXR010000143">
    <property type="protein sequence ID" value="MBI4727645.1"/>
    <property type="molecule type" value="Genomic_DNA"/>
</dbReference>
<evidence type="ECO:0000313" key="2">
    <source>
        <dbReference type="Proteomes" id="UP000736328"/>
    </source>
</evidence>